<dbReference type="InterPro" id="IPR041427">
    <property type="entry name" value="AbiJ-NTD3"/>
</dbReference>
<dbReference type="Proteomes" id="UP000435187">
    <property type="component" value="Unassembled WGS sequence"/>
</dbReference>
<proteinExistence type="predicted"/>
<comment type="caution">
    <text evidence="2">The sequence shown here is derived from an EMBL/GenBank/DDBJ whole genome shotgun (WGS) entry which is preliminary data.</text>
</comment>
<sequence length="410" mass="49514">MEVEELFDVKLVTYFYYGRLEELEFLSRLYDLNAMESYDSRYATAEGDIFQHTINNDDYPHCWVFEDERFQLKNGSDETYLKFLCEVFHPEVRIERGYWKEFLAEINSLLQHDGYEIYPAEKISNRDLYKWRIYQENEVFIPFSQRNKKAIKQKQIVLKIKRVTRNRIYELFERYDYRLEQMDETGLTYLVLVSDQVLYDIEKFYPPKTYIDNQFVETNSLEDFILYTSPYYLLDAVEFFDQYCDSNFTDEINTIFNLNDVPMKLSCGKVEYLVDSHIVNSSFASIQEVGIQELIQEAQSYYEKENLKIAVEKVWDAFERLKTYYSFQALDKKKSTNKIIEDMSGNKRAFKDLFEKEFRELTAIGNNFRIRHHETLKIDIEDYRHYDYLYKRCLTLIAIAVKYLENRIIS</sequence>
<evidence type="ECO:0000313" key="2">
    <source>
        <dbReference type="EMBL" id="MRI66617.1"/>
    </source>
</evidence>
<reference evidence="2 3" key="1">
    <citation type="submission" date="2019-10" db="EMBL/GenBank/DDBJ databases">
        <title>Gracilibacillus salitolerans sp. nov., a moderate halophile isolated from a saline soil in northwest China.</title>
        <authorList>
            <person name="Gan L."/>
        </authorList>
    </citation>
    <scope>NUCLEOTIDE SEQUENCE [LARGE SCALE GENOMIC DNA]</scope>
    <source>
        <strain evidence="2 3">TP2-8</strain>
    </source>
</reference>
<evidence type="ECO:0000259" key="1">
    <source>
        <dbReference type="Pfam" id="PF18860"/>
    </source>
</evidence>
<name>A0A6N7QWX5_9BACI</name>
<dbReference type="AlphaFoldDB" id="A0A6N7QWX5"/>
<protein>
    <recommendedName>
        <fullName evidence="1">AbiJ-NTD3 domain-containing protein</fullName>
    </recommendedName>
</protein>
<evidence type="ECO:0000313" key="3">
    <source>
        <dbReference type="Proteomes" id="UP000435187"/>
    </source>
</evidence>
<keyword evidence="3" id="KW-1185">Reference proteome</keyword>
<accession>A0A6N7QWX5</accession>
<dbReference type="Pfam" id="PF18860">
    <property type="entry name" value="AbiJ_NTD3"/>
    <property type="match status" value="1"/>
</dbReference>
<gene>
    <name evidence="2" type="ORF">GH885_09680</name>
</gene>
<dbReference type="EMBL" id="WJEE01000018">
    <property type="protein sequence ID" value="MRI66617.1"/>
    <property type="molecule type" value="Genomic_DNA"/>
</dbReference>
<organism evidence="2 3">
    <name type="scientific">Gracilibacillus thailandensis</name>
    <dbReference type="NCBI Taxonomy" id="563735"/>
    <lineage>
        <taxon>Bacteria</taxon>
        <taxon>Bacillati</taxon>
        <taxon>Bacillota</taxon>
        <taxon>Bacilli</taxon>
        <taxon>Bacillales</taxon>
        <taxon>Bacillaceae</taxon>
        <taxon>Gracilibacillus</taxon>
    </lineage>
</organism>
<feature type="domain" description="AbiJ-NTD3" evidence="1">
    <location>
        <begin position="13"/>
        <end position="164"/>
    </location>
</feature>